<accession>A0A4D7QL17</accession>
<dbReference type="AlphaFoldDB" id="A0A4D7QL17"/>
<dbReference type="EMBL" id="CP039865">
    <property type="protein sequence ID" value="QCK88318.1"/>
    <property type="molecule type" value="Genomic_DNA"/>
</dbReference>
<evidence type="ECO:0000313" key="2">
    <source>
        <dbReference type="Proteomes" id="UP000298588"/>
    </source>
</evidence>
<dbReference type="RefSeq" id="WP_137101645.1">
    <property type="nucleotide sequence ID" value="NZ_CP039865.1"/>
</dbReference>
<reference evidence="1 2" key="1">
    <citation type="submission" date="2019-04" db="EMBL/GenBank/DDBJ databases">
        <title>Phreatobacter aquaticus sp. nov.</title>
        <authorList>
            <person name="Choi A."/>
            <person name="Baek K."/>
        </authorList>
    </citation>
    <scope>NUCLEOTIDE SEQUENCE [LARGE SCALE GENOMIC DNA]</scope>
    <source>
        <strain evidence="1 2">NMCR1094</strain>
    </source>
</reference>
<sequence length="93" mass="10344">MPDALTTERPDLMMDVIEECERNGRRRIEIAAFLAREYGLEANAINRLMADHQATKAARTAFRAVAAVVLAVTTFAHRQTQEHAELVPLLALA</sequence>
<organism evidence="1 2">
    <name type="scientific">Phreatobacter aquaticus</name>
    <dbReference type="NCBI Taxonomy" id="2570229"/>
    <lineage>
        <taxon>Bacteria</taxon>
        <taxon>Pseudomonadati</taxon>
        <taxon>Pseudomonadota</taxon>
        <taxon>Alphaproteobacteria</taxon>
        <taxon>Hyphomicrobiales</taxon>
        <taxon>Phreatobacteraceae</taxon>
        <taxon>Phreatobacter</taxon>
    </lineage>
</organism>
<evidence type="ECO:0000313" key="1">
    <source>
        <dbReference type="EMBL" id="QCK88318.1"/>
    </source>
</evidence>
<gene>
    <name evidence="1" type="ORF">E8L99_22415</name>
</gene>
<name>A0A4D7QL17_9HYPH</name>
<protein>
    <submittedName>
        <fullName evidence="1">Uncharacterized protein</fullName>
    </submittedName>
</protein>
<dbReference type="OrthoDB" id="9816112at2"/>
<proteinExistence type="predicted"/>
<dbReference type="KEGG" id="paqt:E8L99_22415"/>
<dbReference type="Proteomes" id="UP000298588">
    <property type="component" value="Chromosome"/>
</dbReference>
<keyword evidence="2" id="KW-1185">Reference proteome</keyword>